<comment type="caution">
    <text evidence="3">The sequence shown here is derived from an EMBL/GenBank/DDBJ whole genome shotgun (WGS) entry which is preliminary data.</text>
</comment>
<evidence type="ECO:0000259" key="1">
    <source>
        <dbReference type="Pfam" id="PF07905"/>
    </source>
</evidence>
<dbReference type="Pfam" id="PF07905">
    <property type="entry name" value="PucR"/>
    <property type="match status" value="1"/>
</dbReference>
<dbReference type="SUPFAM" id="SSF46689">
    <property type="entry name" value="Homeodomain-like"/>
    <property type="match status" value="1"/>
</dbReference>
<reference evidence="4" key="1">
    <citation type="journal article" date="2019" name="Int. J. Syst. Evol. Microbiol.">
        <title>The Global Catalogue of Microorganisms (GCM) 10K type strain sequencing project: providing services to taxonomists for standard genome sequencing and annotation.</title>
        <authorList>
            <consortium name="The Broad Institute Genomics Platform"/>
            <consortium name="The Broad Institute Genome Sequencing Center for Infectious Disease"/>
            <person name="Wu L."/>
            <person name="Ma J."/>
        </authorList>
    </citation>
    <scope>NUCLEOTIDE SEQUENCE [LARGE SCALE GENOMIC DNA]</scope>
    <source>
        <strain evidence="4">KCTC 22280</strain>
    </source>
</reference>
<evidence type="ECO:0000259" key="2">
    <source>
        <dbReference type="Pfam" id="PF13556"/>
    </source>
</evidence>
<dbReference type="Gene3D" id="1.10.10.2840">
    <property type="entry name" value="PucR C-terminal helix-turn-helix domain"/>
    <property type="match status" value="1"/>
</dbReference>
<evidence type="ECO:0000313" key="4">
    <source>
        <dbReference type="Proteomes" id="UP000601597"/>
    </source>
</evidence>
<gene>
    <name evidence="3" type="ORF">GCM10007071_20630</name>
</gene>
<proteinExistence type="predicted"/>
<dbReference type="InterPro" id="IPR025736">
    <property type="entry name" value="PucR_C-HTH_dom"/>
</dbReference>
<dbReference type="InterPro" id="IPR009057">
    <property type="entry name" value="Homeodomain-like_sf"/>
</dbReference>
<dbReference type="Pfam" id="PF13556">
    <property type="entry name" value="HTH_30"/>
    <property type="match status" value="1"/>
</dbReference>
<evidence type="ECO:0008006" key="5">
    <source>
        <dbReference type="Google" id="ProtNLM"/>
    </source>
</evidence>
<evidence type="ECO:0000313" key="3">
    <source>
        <dbReference type="EMBL" id="GGY73356.1"/>
    </source>
</evidence>
<dbReference type="InterPro" id="IPR012914">
    <property type="entry name" value="PucR_dom"/>
</dbReference>
<dbReference type="EMBL" id="BMXV01000004">
    <property type="protein sequence ID" value="GGY73356.1"/>
    <property type="molecule type" value="Genomic_DNA"/>
</dbReference>
<accession>A0ABQ3B041</accession>
<keyword evidence="4" id="KW-1185">Reference proteome</keyword>
<feature type="domain" description="Purine catabolism PurC-like" evidence="1">
    <location>
        <begin position="8"/>
        <end position="127"/>
    </location>
</feature>
<sequence length="234" mass="25409">MVMRCRDIPELPGLGAIGLRGGVSGADNPVRWPYVAENRSFSPWIKGGELVFVTGISRHRSPRNLAECLYEGKDCGISGLVVLTGDAYIGQLPTMLSRLADDLAMPLFEQPYSLPMVEVTETIGRAIVSSEREAVPDSAGTLAKAVADCIGYDRLQALVSEYLPEDSGRLVVSSEILEAWLAHRGNQSAMAQALGCHRNTIRNRMNRLSAELSDTNDAAGDFRSRLLAHLLTQP</sequence>
<dbReference type="Proteomes" id="UP000601597">
    <property type="component" value="Unassembled WGS sequence"/>
</dbReference>
<feature type="domain" description="PucR C-terminal helix-turn-helix" evidence="2">
    <location>
        <begin position="175"/>
        <end position="212"/>
    </location>
</feature>
<protein>
    <recommendedName>
        <fullName evidence="5">PucR C-terminal helix-turn-helix domain-containing protein</fullName>
    </recommendedName>
</protein>
<dbReference type="InterPro" id="IPR042070">
    <property type="entry name" value="PucR_C-HTH_sf"/>
</dbReference>
<organism evidence="3 4">
    <name type="scientific">Marinobacter zhanjiangensis</name>
    <dbReference type="NCBI Taxonomy" id="578215"/>
    <lineage>
        <taxon>Bacteria</taxon>
        <taxon>Pseudomonadati</taxon>
        <taxon>Pseudomonadota</taxon>
        <taxon>Gammaproteobacteria</taxon>
        <taxon>Pseudomonadales</taxon>
        <taxon>Marinobacteraceae</taxon>
        <taxon>Marinobacter</taxon>
    </lineage>
</organism>
<name>A0ABQ3B041_9GAMM</name>